<protein>
    <submittedName>
        <fullName evidence="1">Uncharacterized protein</fullName>
    </submittedName>
</protein>
<sequence length="131" mass="14819">MLMTEADQILDDLLSRYHAWAKSFSPIQVRGADPMFRNAKSGRGWDTTAEIVDDEINGSIMKAVDFHISELPDEPKVKPYRSAIYVLARNCYTGRNVWLSPRLPADPLERGVIVREARTMLTRRLVAAGVM</sequence>
<evidence type="ECO:0000313" key="2">
    <source>
        <dbReference type="Proteomes" id="UP000249135"/>
    </source>
</evidence>
<organism evidence="1 2">
    <name type="scientific">Variovorax paradoxus</name>
    <dbReference type="NCBI Taxonomy" id="34073"/>
    <lineage>
        <taxon>Bacteria</taxon>
        <taxon>Pseudomonadati</taxon>
        <taxon>Pseudomonadota</taxon>
        <taxon>Betaproteobacteria</taxon>
        <taxon>Burkholderiales</taxon>
        <taxon>Comamonadaceae</taxon>
        <taxon>Variovorax</taxon>
    </lineage>
</organism>
<accession>A0A2W5QKZ0</accession>
<dbReference type="EMBL" id="QFPP01000007">
    <property type="protein sequence ID" value="PZQ77952.1"/>
    <property type="molecule type" value="Genomic_DNA"/>
</dbReference>
<dbReference type="Proteomes" id="UP000249135">
    <property type="component" value="Unassembled WGS sequence"/>
</dbReference>
<dbReference type="AlphaFoldDB" id="A0A2W5QKZ0"/>
<comment type="caution">
    <text evidence="1">The sequence shown here is derived from an EMBL/GenBank/DDBJ whole genome shotgun (WGS) entry which is preliminary data.</text>
</comment>
<proteinExistence type="predicted"/>
<evidence type="ECO:0000313" key="1">
    <source>
        <dbReference type="EMBL" id="PZQ77952.1"/>
    </source>
</evidence>
<name>A0A2W5QKZ0_VARPD</name>
<reference evidence="1 2" key="1">
    <citation type="submission" date="2017-08" db="EMBL/GenBank/DDBJ databases">
        <title>Infants hospitalized years apart are colonized by the same room-sourced microbial strains.</title>
        <authorList>
            <person name="Brooks B."/>
            <person name="Olm M.R."/>
            <person name="Firek B.A."/>
            <person name="Baker R."/>
            <person name="Thomas B.C."/>
            <person name="Morowitz M.J."/>
            <person name="Banfield J.F."/>
        </authorList>
    </citation>
    <scope>NUCLEOTIDE SEQUENCE [LARGE SCALE GENOMIC DNA]</scope>
    <source>
        <strain evidence="1">S2_005_003_R2_41</strain>
    </source>
</reference>
<gene>
    <name evidence="1" type="ORF">DI563_01985</name>
</gene>